<evidence type="ECO:0000313" key="3">
    <source>
        <dbReference type="Proteomes" id="UP001319080"/>
    </source>
</evidence>
<keyword evidence="3" id="KW-1185">Reference proteome</keyword>
<evidence type="ECO:0000256" key="1">
    <source>
        <dbReference type="SAM" id="MobiDB-lite"/>
    </source>
</evidence>
<dbReference type="RefSeq" id="WP_254087390.1">
    <property type="nucleotide sequence ID" value="NZ_JAHESE010000041.1"/>
</dbReference>
<dbReference type="EMBL" id="JAHESE010000041">
    <property type="protein sequence ID" value="MBT1711819.1"/>
    <property type="molecule type" value="Genomic_DNA"/>
</dbReference>
<feature type="compositionally biased region" description="Acidic residues" evidence="1">
    <location>
        <begin position="155"/>
        <end position="165"/>
    </location>
</feature>
<dbReference type="AlphaFoldDB" id="A0AAP2E444"/>
<sequence>MEKNLFIHVLRRYPESSAAEAQAVLSLKEAFPYSQLLHTLSARVAKDHGFINHQAELQQAAVYAADRGVLREMMTAETAPRQMAPGALGVIPSVTYGNLPATVTQEDDDNLAQEVIQDLERLHVLKANFELLFSDTPSTMAVPEVPSTPVLSPIGDEDTDDDDTAASDNDQSPIKSKKQRIIELARAASQEVETPAAARRRKKKDNNGEELIDEIANKETLTPENEKLKEQLEMIDHFIRSAPSIAQSKEKPLPPPQGDLSTIKAGEFGDNIVSETLVEILLKQGKKDKAIEVLKKLIWKFPQKKAYFAAQIEELKK</sequence>
<evidence type="ECO:0000313" key="2">
    <source>
        <dbReference type="EMBL" id="MBT1711819.1"/>
    </source>
</evidence>
<feature type="region of interest" description="Disordered" evidence="1">
    <location>
        <begin position="139"/>
        <end position="214"/>
    </location>
</feature>
<dbReference type="Proteomes" id="UP001319080">
    <property type="component" value="Unassembled WGS sequence"/>
</dbReference>
<reference evidence="2 3" key="1">
    <citation type="submission" date="2021-05" db="EMBL/GenBank/DDBJ databases">
        <title>A Polyphasic approach of four new species of the genus Ohtaekwangia: Ohtaekwangia histidinii sp. nov., Ohtaekwangia cretensis sp. nov., Ohtaekwangia indiensis sp. nov., Ohtaekwangia reichenbachii sp. nov. from diverse environment.</title>
        <authorList>
            <person name="Octaviana S."/>
        </authorList>
    </citation>
    <scope>NUCLEOTIDE SEQUENCE [LARGE SCALE GENOMIC DNA]</scope>
    <source>
        <strain evidence="2 3">PWU5</strain>
    </source>
</reference>
<organism evidence="2 3">
    <name type="scientific">Dawidia cretensis</name>
    <dbReference type="NCBI Taxonomy" id="2782350"/>
    <lineage>
        <taxon>Bacteria</taxon>
        <taxon>Pseudomonadati</taxon>
        <taxon>Bacteroidota</taxon>
        <taxon>Cytophagia</taxon>
        <taxon>Cytophagales</taxon>
        <taxon>Chryseotaleaceae</taxon>
        <taxon>Dawidia</taxon>
    </lineage>
</organism>
<gene>
    <name evidence="2" type="ORF">KK062_26495</name>
</gene>
<name>A0AAP2E444_9BACT</name>
<accession>A0AAP2E444</accession>
<protein>
    <submittedName>
        <fullName evidence="2">Uncharacterized protein</fullName>
    </submittedName>
</protein>
<comment type="caution">
    <text evidence="2">The sequence shown here is derived from an EMBL/GenBank/DDBJ whole genome shotgun (WGS) entry which is preliminary data.</text>
</comment>
<proteinExistence type="predicted"/>